<gene>
    <name evidence="1" type="ORF">SPARVUS_LOCUS15642846</name>
</gene>
<reference evidence="1" key="1">
    <citation type="submission" date="2023-05" db="EMBL/GenBank/DDBJ databases">
        <authorList>
            <person name="Stuckert A."/>
        </authorList>
    </citation>
    <scope>NUCLEOTIDE SEQUENCE</scope>
</reference>
<accession>A0ABN9HCU2</accession>
<sequence>MSPRENSCSGDNPKLWIFFHFHPGADWHLMGPLGNRGSWGPSVLAQTQKSL</sequence>
<organism evidence="1 2">
    <name type="scientific">Staurois parvus</name>
    <dbReference type="NCBI Taxonomy" id="386267"/>
    <lineage>
        <taxon>Eukaryota</taxon>
        <taxon>Metazoa</taxon>
        <taxon>Chordata</taxon>
        <taxon>Craniata</taxon>
        <taxon>Vertebrata</taxon>
        <taxon>Euteleostomi</taxon>
        <taxon>Amphibia</taxon>
        <taxon>Batrachia</taxon>
        <taxon>Anura</taxon>
        <taxon>Neobatrachia</taxon>
        <taxon>Ranoidea</taxon>
        <taxon>Ranidae</taxon>
        <taxon>Staurois</taxon>
    </lineage>
</organism>
<name>A0ABN9HCU2_9NEOB</name>
<dbReference type="EMBL" id="CATNWA010020396">
    <property type="protein sequence ID" value="CAI9618150.1"/>
    <property type="molecule type" value="Genomic_DNA"/>
</dbReference>
<evidence type="ECO:0000313" key="1">
    <source>
        <dbReference type="EMBL" id="CAI9618150.1"/>
    </source>
</evidence>
<keyword evidence="2" id="KW-1185">Reference proteome</keyword>
<dbReference type="Proteomes" id="UP001162483">
    <property type="component" value="Unassembled WGS sequence"/>
</dbReference>
<protein>
    <submittedName>
        <fullName evidence="1">Uncharacterized protein</fullName>
    </submittedName>
</protein>
<proteinExistence type="predicted"/>
<comment type="caution">
    <text evidence="1">The sequence shown here is derived from an EMBL/GenBank/DDBJ whole genome shotgun (WGS) entry which is preliminary data.</text>
</comment>
<evidence type="ECO:0000313" key="2">
    <source>
        <dbReference type="Proteomes" id="UP001162483"/>
    </source>
</evidence>